<name>A0AAV4HQ53_9GAST</name>
<proteinExistence type="predicted"/>
<accession>A0AAV4HQ53</accession>
<keyword evidence="3" id="KW-1185">Reference proteome</keyword>
<protein>
    <submittedName>
        <fullName evidence="2">Uncharacterized protein</fullName>
    </submittedName>
</protein>
<dbReference type="AlphaFoldDB" id="A0AAV4HQ53"/>
<organism evidence="2 3">
    <name type="scientific">Elysia marginata</name>
    <dbReference type="NCBI Taxonomy" id="1093978"/>
    <lineage>
        <taxon>Eukaryota</taxon>
        <taxon>Metazoa</taxon>
        <taxon>Spiralia</taxon>
        <taxon>Lophotrochozoa</taxon>
        <taxon>Mollusca</taxon>
        <taxon>Gastropoda</taxon>
        <taxon>Heterobranchia</taxon>
        <taxon>Euthyneura</taxon>
        <taxon>Panpulmonata</taxon>
        <taxon>Sacoglossa</taxon>
        <taxon>Placobranchoidea</taxon>
        <taxon>Plakobranchidae</taxon>
        <taxon>Elysia</taxon>
    </lineage>
</organism>
<sequence length="137" mass="15709">MDVVGDALPDRVADFRFASHCLRCRLGWDERRFEVRMETGDIKEQLKIGEKIINWPYEHFKEEEKNDTKGSHCPKEGGEEGRTKDGLSPRANWPKQVNLTDRGTLCDHSTLKSSPRSVRPVFWGGFNNNKSPHTISP</sequence>
<gene>
    <name evidence="2" type="ORF">ElyMa_001053000</name>
</gene>
<feature type="region of interest" description="Disordered" evidence="1">
    <location>
        <begin position="61"/>
        <end position="137"/>
    </location>
</feature>
<evidence type="ECO:0000256" key="1">
    <source>
        <dbReference type="SAM" id="MobiDB-lite"/>
    </source>
</evidence>
<evidence type="ECO:0000313" key="2">
    <source>
        <dbReference type="EMBL" id="GFR99709.1"/>
    </source>
</evidence>
<feature type="compositionally biased region" description="Basic and acidic residues" evidence="1">
    <location>
        <begin position="61"/>
        <end position="87"/>
    </location>
</feature>
<dbReference type="EMBL" id="BMAT01002135">
    <property type="protein sequence ID" value="GFR99709.1"/>
    <property type="molecule type" value="Genomic_DNA"/>
</dbReference>
<dbReference type="Proteomes" id="UP000762676">
    <property type="component" value="Unassembled WGS sequence"/>
</dbReference>
<feature type="compositionally biased region" description="Polar residues" evidence="1">
    <location>
        <begin position="126"/>
        <end position="137"/>
    </location>
</feature>
<evidence type="ECO:0000313" key="3">
    <source>
        <dbReference type="Proteomes" id="UP000762676"/>
    </source>
</evidence>
<reference evidence="2 3" key="1">
    <citation type="journal article" date="2021" name="Elife">
        <title>Chloroplast acquisition without the gene transfer in kleptoplastic sea slugs, Plakobranchus ocellatus.</title>
        <authorList>
            <person name="Maeda T."/>
            <person name="Takahashi S."/>
            <person name="Yoshida T."/>
            <person name="Shimamura S."/>
            <person name="Takaki Y."/>
            <person name="Nagai Y."/>
            <person name="Toyoda A."/>
            <person name="Suzuki Y."/>
            <person name="Arimoto A."/>
            <person name="Ishii H."/>
            <person name="Satoh N."/>
            <person name="Nishiyama T."/>
            <person name="Hasebe M."/>
            <person name="Maruyama T."/>
            <person name="Minagawa J."/>
            <person name="Obokata J."/>
            <person name="Shigenobu S."/>
        </authorList>
    </citation>
    <scope>NUCLEOTIDE SEQUENCE [LARGE SCALE GENOMIC DNA]</scope>
</reference>
<comment type="caution">
    <text evidence="2">The sequence shown here is derived from an EMBL/GenBank/DDBJ whole genome shotgun (WGS) entry which is preliminary data.</text>
</comment>